<sequence>MFNTFNSLGFFLKKDLVALLYPKKDNLKELETSHLEKLKDFLEKFLSIKTTVSEMMHQLLLDYQNI</sequence>
<proteinExistence type="predicted"/>
<keyword evidence="1" id="KW-0449">Lipoprotein</keyword>
<gene>
    <name evidence="1" type="ORF">QIA45_04265</name>
</gene>
<dbReference type="EMBL" id="CP132457">
    <property type="protein sequence ID" value="WNY66256.2"/>
    <property type="molecule type" value="Genomic_DNA"/>
</dbReference>
<accession>A0ABZ0CGM9</accession>
<dbReference type="Gene3D" id="1.10.3160.10">
    <property type="entry name" value="Bbcrasp-1"/>
    <property type="match status" value="1"/>
</dbReference>
<evidence type="ECO:0000313" key="1">
    <source>
        <dbReference type="EMBL" id="WNY66256.2"/>
    </source>
</evidence>
<organism evidence="1 2">
    <name type="scientific">Borrelia andersonii</name>
    <name type="common">Borreliella andersonii</name>
    <dbReference type="NCBI Taxonomy" id="42109"/>
    <lineage>
        <taxon>Bacteria</taxon>
        <taxon>Pseudomonadati</taxon>
        <taxon>Spirochaetota</taxon>
        <taxon>Spirochaetia</taxon>
        <taxon>Spirochaetales</taxon>
        <taxon>Borreliaceae</taxon>
        <taxon>Borreliella</taxon>
    </lineage>
</organism>
<dbReference type="InterPro" id="IPR008421">
    <property type="entry name" value="Borrelia_lipoprotein_PFam54/60"/>
</dbReference>
<dbReference type="Proteomes" id="UP001305787">
    <property type="component" value="Chromosome"/>
</dbReference>
<name>A0ABZ0CGM9_BORAD</name>
<dbReference type="Pfam" id="PF05714">
    <property type="entry name" value="PFam54_60"/>
    <property type="match status" value="1"/>
</dbReference>
<evidence type="ECO:0000313" key="2">
    <source>
        <dbReference type="Proteomes" id="UP001305787"/>
    </source>
</evidence>
<keyword evidence="2" id="KW-1185">Reference proteome</keyword>
<dbReference type="RefSeq" id="WP_421115096.1">
    <property type="nucleotide sequence ID" value="NZ_CP132457.1"/>
</dbReference>
<protein>
    <submittedName>
        <fullName evidence="1">CRASP family complement regulator-acquiring lipoprotein</fullName>
    </submittedName>
</protein>
<reference evidence="1" key="1">
    <citation type="submission" date="2023-07" db="EMBL/GenBank/DDBJ databases">
        <title>Genome sequencing of multiple Borrelia sensu lato isolates.</title>
        <authorList>
            <person name="Mongodin E.F."/>
            <person name="Rudenko N."/>
            <person name="Fraser C.M."/>
            <person name="Schutzer S."/>
            <person name="Luft B."/>
            <person name="Morgan R."/>
            <person name="Chastens S."/>
            <person name="Qiu W."/>
        </authorList>
    </citation>
    <scope>NUCLEOTIDE SEQUENCE [LARGE SCALE GENOMIC DNA]</scope>
    <source>
        <strain evidence="1">21038</strain>
    </source>
</reference>